<dbReference type="AlphaFoldDB" id="A0AAD6UFP9"/>
<feature type="non-terminal residue" evidence="1">
    <location>
        <position position="1"/>
    </location>
</feature>
<comment type="caution">
    <text evidence="1">The sequence shown here is derived from an EMBL/GenBank/DDBJ whole genome shotgun (WGS) entry which is preliminary data.</text>
</comment>
<dbReference type="Proteomes" id="UP001222325">
    <property type="component" value="Unassembled WGS sequence"/>
</dbReference>
<keyword evidence="2" id="KW-1185">Reference proteome</keyword>
<sequence length="376" mass="41226">IELVLMIPRADCDGIQRQVMTHAASFDDALEVIYETIGCAEVAKKPVLMYKISNAGVKALPISLSTDEDWTGCLAEVRAASKKALHVQIVVTEQYLLSLRAKLGIKGTAPATKSKKKVPLLDLEHAQSDEDDFDEGLGIMETEKKFLEQLQAKLGRCQRCGPTKSCKIDISGAHFNLRNNQLLAWSHSLAVGTRGVTLETPPNATAFGMFFKNSNTTPRAVETAGQPPFQPFPPYMGMNPYAMMPWGAMPAPQLQPSTPITPSPAVPAVVASGTRLAPAFPSSDPPDMGAVNPYPEIDEFLHQLDGFAPKRRLLSCIQNFEDLDFFNIDEIAKLQTPQELVKVAGLTLGNATYIMEQVKGKMKRIDRERKDRMSAV</sequence>
<organism evidence="1 2">
    <name type="scientific">Mycena belliarum</name>
    <dbReference type="NCBI Taxonomy" id="1033014"/>
    <lineage>
        <taxon>Eukaryota</taxon>
        <taxon>Fungi</taxon>
        <taxon>Dikarya</taxon>
        <taxon>Basidiomycota</taxon>
        <taxon>Agaricomycotina</taxon>
        <taxon>Agaricomycetes</taxon>
        <taxon>Agaricomycetidae</taxon>
        <taxon>Agaricales</taxon>
        <taxon>Marasmiineae</taxon>
        <taxon>Mycenaceae</taxon>
        <taxon>Mycena</taxon>
    </lineage>
</organism>
<dbReference type="EMBL" id="JARJCN010000006">
    <property type="protein sequence ID" value="KAJ7099891.1"/>
    <property type="molecule type" value="Genomic_DNA"/>
</dbReference>
<reference evidence="1" key="1">
    <citation type="submission" date="2023-03" db="EMBL/GenBank/DDBJ databases">
        <title>Massive genome expansion in bonnet fungi (Mycena s.s.) driven by repeated elements and novel gene families across ecological guilds.</title>
        <authorList>
            <consortium name="Lawrence Berkeley National Laboratory"/>
            <person name="Harder C.B."/>
            <person name="Miyauchi S."/>
            <person name="Viragh M."/>
            <person name="Kuo A."/>
            <person name="Thoen E."/>
            <person name="Andreopoulos B."/>
            <person name="Lu D."/>
            <person name="Skrede I."/>
            <person name="Drula E."/>
            <person name="Henrissat B."/>
            <person name="Morin E."/>
            <person name="Kohler A."/>
            <person name="Barry K."/>
            <person name="LaButti K."/>
            <person name="Morin E."/>
            <person name="Salamov A."/>
            <person name="Lipzen A."/>
            <person name="Mereny Z."/>
            <person name="Hegedus B."/>
            <person name="Baldrian P."/>
            <person name="Stursova M."/>
            <person name="Weitz H."/>
            <person name="Taylor A."/>
            <person name="Grigoriev I.V."/>
            <person name="Nagy L.G."/>
            <person name="Martin F."/>
            <person name="Kauserud H."/>
        </authorList>
    </citation>
    <scope>NUCLEOTIDE SEQUENCE</scope>
    <source>
        <strain evidence="1">CBHHK173m</strain>
    </source>
</reference>
<accession>A0AAD6UFP9</accession>
<protein>
    <submittedName>
        <fullName evidence="1">Uncharacterized protein</fullName>
    </submittedName>
</protein>
<gene>
    <name evidence="1" type="ORF">B0H15DRAFT_770820</name>
</gene>
<name>A0AAD6UFP9_9AGAR</name>
<evidence type="ECO:0000313" key="1">
    <source>
        <dbReference type="EMBL" id="KAJ7099891.1"/>
    </source>
</evidence>
<proteinExistence type="predicted"/>
<evidence type="ECO:0000313" key="2">
    <source>
        <dbReference type="Proteomes" id="UP001222325"/>
    </source>
</evidence>